<feature type="signal peptide" evidence="1">
    <location>
        <begin position="1"/>
        <end position="22"/>
    </location>
</feature>
<accession>A0ABX1DTF6</accession>
<evidence type="ECO:0000313" key="3">
    <source>
        <dbReference type="Proteomes" id="UP000704467"/>
    </source>
</evidence>
<dbReference type="EMBL" id="JAAVLN010000003">
    <property type="protein sequence ID" value="NKC04852.1"/>
    <property type="molecule type" value="Genomic_DNA"/>
</dbReference>
<gene>
    <name evidence="2" type="ORF">HED55_21675</name>
</gene>
<feature type="chain" id="PRO_5045264076" description="Autotransporter outer membrane beta-barrel domain-containing protein" evidence="1">
    <location>
        <begin position="23"/>
        <end position="309"/>
    </location>
</feature>
<comment type="caution">
    <text evidence="2">The sequence shown here is derived from an EMBL/GenBank/DDBJ whole genome shotgun (WGS) entry which is preliminary data.</text>
</comment>
<protein>
    <recommendedName>
        <fullName evidence="4">Autotransporter outer membrane beta-barrel domain-containing protein</fullName>
    </recommendedName>
</protein>
<dbReference type="Proteomes" id="UP000704467">
    <property type="component" value="Unassembled WGS sequence"/>
</dbReference>
<evidence type="ECO:0000256" key="1">
    <source>
        <dbReference type="SAM" id="SignalP"/>
    </source>
</evidence>
<evidence type="ECO:0000313" key="2">
    <source>
        <dbReference type="EMBL" id="NKC04852.1"/>
    </source>
</evidence>
<proteinExistence type="predicted"/>
<keyword evidence="1" id="KW-0732">Signal</keyword>
<reference evidence="2 3" key="1">
    <citation type="submission" date="2020-03" db="EMBL/GenBank/DDBJ databases">
        <title>Whole genome sequencing of clinical and environmental type strains of Ochrobactrum.</title>
        <authorList>
            <person name="Dharne M."/>
        </authorList>
    </citation>
    <scope>NUCLEOTIDE SEQUENCE [LARGE SCALE GENOMIC DNA]</scope>
    <source>
        <strain evidence="2 3">CIP 109452</strain>
    </source>
</reference>
<organism evidence="2 3">
    <name type="scientific">Brucella haematophila</name>
    <dbReference type="NCBI Taxonomy" id="419474"/>
    <lineage>
        <taxon>Bacteria</taxon>
        <taxon>Pseudomonadati</taxon>
        <taxon>Pseudomonadota</taxon>
        <taxon>Alphaproteobacteria</taxon>
        <taxon>Hyphomicrobiales</taxon>
        <taxon>Brucellaceae</taxon>
        <taxon>Brucella/Ochrobactrum group</taxon>
        <taxon>Brucella</taxon>
    </lineage>
</organism>
<keyword evidence="3" id="KW-1185">Reference proteome</keyword>
<name>A0ABX1DTF6_9HYPH</name>
<evidence type="ECO:0008006" key="4">
    <source>
        <dbReference type="Google" id="ProtNLM"/>
    </source>
</evidence>
<sequence>MKVAVVAFRSRRVNFFTSSALALILTIFCGQEAEATCAPGIPTAGATVACSNPANPLAPSYTAAANNITVNVDSTASFGVLLGVGGTAFSLTGDNVSLNNSGTINPSLLGLLSVLSSGTVVGNASASDVNVTNHGTLGGTVGLLGFNLAGLTGMALAVQNGAGGTTNITNTGVISTTALAGVTVASGDSPAVAVYGGGQIAFANSGTINGRVAFEASGISGLGNSFHNSGNIIGGVSLGADSKNLFTAYTGSSVTAGIGAIGNSLGVIGYNLSFAPAGIVDGGFGGANTLQLDKEIIGPSTGSLNLSII</sequence>